<evidence type="ECO:0000313" key="2">
    <source>
        <dbReference type="Proteomes" id="UP000460318"/>
    </source>
</evidence>
<comment type="caution">
    <text evidence="1">The sequence shown here is derived from an EMBL/GenBank/DDBJ whole genome shotgun (WGS) entry which is preliminary data.</text>
</comment>
<dbReference type="AlphaFoldDB" id="A0A7X3II56"/>
<organism evidence="1 2">
    <name type="scientific">Paenibacillus dendrobii</name>
    <dbReference type="NCBI Taxonomy" id="2691084"/>
    <lineage>
        <taxon>Bacteria</taxon>
        <taxon>Bacillati</taxon>
        <taxon>Bacillota</taxon>
        <taxon>Bacilli</taxon>
        <taxon>Bacillales</taxon>
        <taxon>Paenibacillaceae</taxon>
        <taxon>Paenibacillus</taxon>
    </lineage>
</organism>
<proteinExistence type="predicted"/>
<evidence type="ECO:0000313" key="1">
    <source>
        <dbReference type="EMBL" id="MWV42960.1"/>
    </source>
</evidence>
<accession>A0A7X3II56</accession>
<dbReference type="RefSeq" id="WP_160496517.1">
    <property type="nucleotide sequence ID" value="NZ_WUBI01000001.1"/>
</dbReference>
<name>A0A7X3II56_9BACL</name>
<gene>
    <name evidence="1" type="ORF">GRF59_04905</name>
</gene>
<sequence>MDTTQPEFYPEMHLRARKCIQELFAYLDLNLERGSEIELYAGWDDGKGSFEEPQDHRLDLELDIHSFELGERFVWQERQYILIKKT</sequence>
<keyword evidence="2" id="KW-1185">Reference proteome</keyword>
<reference evidence="1 2" key="1">
    <citation type="submission" date="2019-12" db="EMBL/GenBank/DDBJ databases">
        <title>Paenibacillus sp. nov., an endophytic bacterium isolated from the stem of Dendrobium.</title>
        <authorList>
            <person name="Zhao R."/>
        </authorList>
    </citation>
    <scope>NUCLEOTIDE SEQUENCE [LARGE SCALE GENOMIC DNA]</scope>
    <source>
        <strain evidence="1 2">HJL G12</strain>
    </source>
</reference>
<protein>
    <submittedName>
        <fullName evidence="1">Uncharacterized protein</fullName>
    </submittedName>
</protein>
<dbReference type="EMBL" id="WUBI01000001">
    <property type="protein sequence ID" value="MWV42960.1"/>
    <property type="molecule type" value="Genomic_DNA"/>
</dbReference>
<dbReference type="Proteomes" id="UP000460318">
    <property type="component" value="Unassembled WGS sequence"/>
</dbReference>